<dbReference type="GO" id="GO:0070531">
    <property type="term" value="C:BRCA1-A complex"/>
    <property type="evidence" value="ECO:0007669"/>
    <property type="project" value="InterPro"/>
</dbReference>
<evidence type="ECO:0000256" key="1">
    <source>
        <dbReference type="SAM" id="MobiDB-lite"/>
    </source>
</evidence>
<evidence type="ECO:0000313" key="2">
    <source>
        <dbReference type="EMBL" id="KAF6083456.1"/>
    </source>
</evidence>
<dbReference type="GO" id="GO:0070530">
    <property type="term" value="F:K63-linked polyubiquitin modification-dependent protein binding"/>
    <property type="evidence" value="ECO:0007669"/>
    <property type="project" value="InterPro"/>
</dbReference>
<comment type="caution">
    <text evidence="2">The sequence shown here is derived from an EMBL/GenBank/DDBJ whole genome shotgun (WGS) entry which is preliminary data.</text>
</comment>
<organism evidence="2 3">
    <name type="scientific">Phyllostomus discolor</name>
    <name type="common">pale spear-nosed bat</name>
    <dbReference type="NCBI Taxonomy" id="89673"/>
    <lineage>
        <taxon>Eukaryota</taxon>
        <taxon>Metazoa</taxon>
        <taxon>Chordata</taxon>
        <taxon>Craniata</taxon>
        <taxon>Vertebrata</taxon>
        <taxon>Euteleostomi</taxon>
        <taxon>Mammalia</taxon>
        <taxon>Eutheria</taxon>
        <taxon>Laurasiatheria</taxon>
        <taxon>Chiroptera</taxon>
        <taxon>Yangochiroptera</taxon>
        <taxon>Phyllostomidae</taxon>
        <taxon>Phyllostominae</taxon>
        <taxon>Phyllostomus</taxon>
    </lineage>
</organism>
<evidence type="ECO:0000313" key="3">
    <source>
        <dbReference type="Proteomes" id="UP000664940"/>
    </source>
</evidence>
<dbReference type="GO" id="GO:0042393">
    <property type="term" value="F:histone binding"/>
    <property type="evidence" value="ECO:0007669"/>
    <property type="project" value="TreeGrafter"/>
</dbReference>
<protein>
    <submittedName>
        <fullName evidence="2">Ubiquitin interaction motif containing 1</fullName>
    </submittedName>
</protein>
<name>A0A834DKF0_9CHIR</name>
<dbReference type="GO" id="GO:0006302">
    <property type="term" value="P:double-strand break repair"/>
    <property type="evidence" value="ECO:0007669"/>
    <property type="project" value="InterPro"/>
</dbReference>
<dbReference type="AlphaFoldDB" id="A0A834DKF0"/>
<dbReference type="PANTHER" id="PTHR15932">
    <property type="entry name" value="UBIQUITIN INTERACTION MOTIF-CONTAINING PROTEIN 1"/>
    <property type="match status" value="1"/>
</dbReference>
<gene>
    <name evidence="2" type="ORF">HJG60_019956</name>
</gene>
<proteinExistence type="predicted"/>
<feature type="region of interest" description="Disordered" evidence="1">
    <location>
        <begin position="1"/>
        <end position="25"/>
    </location>
</feature>
<sequence>MPRRKKKVREASEAQNLENKEAETASSVTVKRKRKFEDAFIVISDSDGEEPKEENGLQKMKTKQSNRGRCLAKRKKIARMFYFCVENGLEIVSHRIGISFFIRKRFL</sequence>
<dbReference type="InterPro" id="IPR038868">
    <property type="entry name" value="RAP80"/>
</dbReference>
<accession>A0A834DKF0</accession>
<dbReference type="PANTHER" id="PTHR15932:SF2">
    <property type="entry name" value="BRCA1-A COMPLEX SUBUNIT RAP80"/>
    <property type="match status" value="1"/>
</dbReference>
<dbReference type="EMBL" id="JABVXQ010000013">
    <property type="protein sequence ID" value="KAF6083456.1"/>
    <property type="molecule type" value="Genomic_DNA"/>
</dbReference>
<dbReference type="GO" id="GO:0045739">
    <property type="term" value="P:positive regulation of DNA repair"/>
    <property type="evidence" value="ECO:0007669"/>
    <property type="project" value="TreeGrafter"/>
</dbReference>
<dbReference type="Proteomes" id="UP000664940">
    <property type="component" value="Unassembled WGS sequence"/>
</dbReference>
<reference evidence="2 3" key="1">
    <citation type="journal article" date="2020" name="Nature">
        <title>Six reference-quality genomes reveal evolution of bat adaptations.</title>
        <authorList>
            <person name="Jebb D."/>
            <person name="Huang Z."/>
            <person name="Pippel M."/>
            <person name="Hughes G.M."/>
            <person name="Lavrichenko K."/>
            <person name="Devanna P."/>
            <person name="Winkler S."/>
            <person name="Jermiin L.S."/>
            <person name="Skirmuntt E.C."/>
            <person name="Katzourakis A."/>
            <person name="Burkitt-Gray L."/>
            <person name="Ray D.A."/>
            <person name="Sullivan K.A.M."/>
            <person name="Roscito J.G."/>
            <person name="Kirilenko B.M."/>
            <person name="Davalos L.M."/>
            <person name="Corthals A.P."/>
            <person name="Power M.L."/>
            <person name="Jones G."/>
            <person name="Ransome R.D."/>
            <person name="Dechmann D.K.N."/>
            <person name="Locatelli A.G."/>
            <person name="Puechmaille S.J."/>
            <person name="Fedrigo O."/>
            <person name="Jarvis E.D."/>
            <person name="Hiller M."/>
            <person name="Vernes S.C."/>
            <person name="Myers E.W."/>
            <person name="Teeling E.C."/>
        </authorList>
    </citation>
    <scope>NUCLEOTIDE SEQUENCE [LARGE SCALE GENOMIC DNA]</scope>
    <source>
        <strain evidence="2">Bat1K_MPI-CBG_1</strain>
    </source>
</reference>